<sequence length="113" mass="12754">MNESTSLPAMTIHRLLGWNGTSFEKDEHEQLSGKFLIVDEFSMVDIWLANHLFKAIPDDMQVLLVGDEDQLPSVGPGQVLTDLLGNDIIPFVTLNEVYRQKRRITYHSASSPN</sequence>
<comment type="caution">
    <text evidence="1">The sequence shown here is derived from an EMBL/GenBank/DDBJ whole genome shotgun (WGS) entry which is preliminary data.</text>
</comment>
<evidence type="ECO:0000313" key="2">
    <source>
        <dbReference type="Proteomes" id="UP001281447"/>
    </source>
</evidence>
<name>A0ABU5CBX5_9BACI</name>
<organism evidence="1 2">
    <name type="scientific">Tigheibacillus halophilus</name>
    <dbReference type="NCBI Taxonomy" id="361280"/>
    <lineage>
        <taxon>Bacteria</taxon>
        <taxon>Bacillati</taxon>
        <taxon>Bacillota</taxon>
        <taxon>Bacilli</taxon>
        <taxon>Bacillales</taxon>
        <taxon>Bacillaceae</taxon>
        <taxon>Tigheibacillus</taxon>
    </lineage>
</organism>
<protein>
    <submittedName>
        <fullName evidence="1">AAA family ATPase</fullName>
    </submittedName>
</protein>
<reference evidence="1 2" key="1">
    <citation type="submission" date="2023-10" db="EMBL/GenBank/DDBJ databases">
        <title>Virgibacillus halophilus 5B73C genome.</title>
        <authorList>
            <person name="Miliotis G."/>
            <person name="Sengupta P."/>
            <person name="Hameed A."/>
            <person name="Chuvochina M."/>
            <person name="Mcdonagh F."/>
            <person name="Simpson A.C."/>
            <person name="Singh N.K."/>
            <person name="Rekha P.D."/>
            <person name="Raman K."/>
            <person name="Hugenholtz P."/>
            <person name="Venkateswaran K."/>
        </authorList>
    </citation>
    <scope>NUCLEOTIDE SEQUENCE [LARGE SCALE GENOMIC DNA]</scope>
    <source>
        <strain evidence="1 2">5B73C</strain>
    </source>
</reference>
<gene>
    <name evidence="1" type="ORF">RWE15_24180</name>
</gene>
<dbReference type="Gene3D" id="3.40.50.300">
    <property type="entry name" value="P-loop containing nucleotide triphosphate hydrolases"/>
    <property type="match status" value="1"/>
</dbReference>
<accession>A0ABU5CBX5</accession>
<dbReference type="EMBL" id="JAWDIP010000004">
    <property type="protein sequence ID" value="MDY0396830.1"/>
    <property type="molecule type" value="Genomic_DNA"/>
</dbReference>
<proteinExistence type="predicted"/>
<dbReference type="Proteomes" id="UP001281447">
    <property type="component" value="Unassembled WGS sequence"/>
</dbReference>
<dbReference type="Pfam" id="PF13245">
    <property type="entry name" value="AAA_19"/>
    <property type="match status" value="1"/>
</dbReference>
<dbReference type="SUPFAM" id="SSF52540">
    <property type="entry name" value="P-loop containing nucleoside triphosphate hydrolases"/>
    <property type="match status" value="1"/>
</dbReference>
<dbReference type="CDD" id="cd17933">
    <property type="entry name" value="DEXSc_RecD-like"/>
    <property type="match status" value="1"/>
</dbReference>
<dbReference type="InterPro" id="IPR027417">
    <property type="entry name" value="P-loop_NTPase"/>
</dbReference>
<evidence type="ECO:0000313" key="1">
    <source>
        <dbReference type="EMBL" id="MDY0396830.1"/>
    </source>
</evidence>
<keyword evidence="2" id="KW-1185">Reference proteome</keyword>